<dbReference type="EMBL" id="CP035494">
    <property type="protein sequence ID" value="QAY60163.1"/>
    <property type="molecule type" value="Genomic_DNA"/>
</dbReference>
<evidence type="ECO:0000313" key="8">
    <source>
        <dbReference type="Proteomes" id="UP000293995"/>
    </source>
</evidence>
<dbReference type="InterPro" id="IPR005119">
    <property type="entry name" value="LysR_subst-bd"/>
</dbReference>
<dbReference type="KEGG" id="mprt:ET475_09280"/>
<keyword evidence="2" id="KW-0805">Transcription regulation</keyword>
<comment type="similarity">
    <text evidence="1">Belongs to the LysR transcriptional regulatory family.</text>
</comment>
<gene>
    <name evidence="7" type="ORF">ET475_09280</name>
</gene>
<dbReference type="Proteomes" id="UP000293995">
    <property type="component" value="Chromosome"/>
</dbReference>
<evidence type="ECO:0000259" key="6">
    <source>
        <dbReference type="Pfam" id="PF03466"/>
    </source>
</evidence>
<keyword evidence="3" id="KW-0238">DNA-binding</keyword>
<organism evidence="7 8">
    <name type="scientific">Microbacterium protaetiae</name>
    <dbReference type="NCBI Taxonomy" id="2509458"/>
    <lineage>
        <taxon>Bacteria</taxon>
        <taxon>Bacillati</taxon>
        <taxon>Actinomycetota</taxon>
        <taxon>Actinomycetes</taxon>
        <taxon>Micrococcales</taxon>
        <taxon>Microbacteriaceae</taxon>
        <taxon>Microbacterium</taxon>
    </lineage>
</organism>
<dbReference type="GO" id="GO:0003700">
    <property type="term" value="F:DNA-binding transcription factor activity"/>
    <property type="evidence" value="ECO:0007669"/>
    <property type="project" value="TreeGrafter"/>
</dbReference>
<evidence type="ECO:0000256" key="3">
    <source>
        <dbReference type="ARBA" id="ARBA00023125"/>
    </source>
</evidence>
<dbReference type="GO" id="GO:0003677">
    <property type="term" value="F:DNA binding"/>
    <property type="evidence" value="ECO:0007669"/>
    <property type="project" value="UniProtKB-KW"/>
</dbReference>
<feature type="compositionally biased region" description="Basic residues" evidence="5">
    <location>
        <begin position="11"/>
        <end position="44"/>
    </location>
</feature>
<keyword evidence="4" id="KW-0804">Transcription</keyword>
<dbReference type="OrthoDB" id="3388207at2"/>
<evidence type="ECO:0000256" key="2">
    <source>
        <dbReference type="ARBA" id="ARBA00023015"/>
    </source>
</evidence>
<sequence>MARGRAGGGRTPRRAPRPVAKKAVAKPPVKKAAPKPNPKPKPKPSPKPNPNPSPSPAPAPTPVGPFRLGAVPGATPGKWIGVWQERMPRTPLELVPIDVATQRAALSDVDAALVRLPLDSDGLHVITLYDEVPVVVMSTDSDLTAADELEASDLAGEVLITPADDVLSFAASGTVTPSFERPETTEDAVATVAAGVGVVVVPMSLARLHHRKDVTYRPLQGGPVSTVALAWDAERTTELVDIFVGIVRGRTANSSR</sequence>
<name>A0A4P6EFH7_9MICO</name>
<feature type="compositionally biased region" description="Pro residues" evidence="5">
    <location>
        <begin position="45"/>
        <end position="63"/>
    </location>
</feature>
<keyword evidence="8" id="KW-1185">Reference proteome</keyword>
<dbReference type="SUPFAM" id="SSF53850">
    <property type="entry name" value="Periplasmic binding protein-like II"/>
    <property type="match status" value="1"/>
</dbReference>
<protein>
    <submittedName>
        <fullName evidence="7">Transcriptional regulator</fullName>
    </submittedName>
</protein>
<evidence type="ECO:0000256" key="5">
    <source>
        <dbReference type="SAM" id="MobiDB-lite"/>
    </source>
</evidence>
<dbReference type="Gene3D" id="3.40.190.10">
    <property type="entry name" value="Periplasmic binding protein-like II"/>
    <property type="match status" value="2"/>
</dbReference>
<feature type="region of interest" description="Disordered" evidence="5">
    <location>
        <begin position="1"/>
        <end position="70"/>
    </location>
</feature>
<evidence type="ECO:0000313" key="7">
    <source>
        <dbReference type="EMBL" id="QAY60163.1"/>
    </source>
</evidence>
<dbReference type="Pfam" id="PF03466">
    <property type="entry name" value="LysR_substrate"/>
    <property type="match status" value="1"/>
</dbReference>
<evidence type="ECO:0000256" key="4">
    <source>
        <dbReference type="ARBA" id="ARBA00023163"/>
    </source>
</evidence>
<dbReference type="PANTHER" id="PTHR30346:SF0">
    <property type="entry name" value="HCA OPERON TRANSCRIPTIONAL ACTIVATOR HCAR"/>
    <property type="match status" value="1"/>
</dbReference>
<feature type="domain" description="LysR substrate-binding" evidence="6">
    <location>
        <begin position="63"/>
        <end position="249"/>
    </location>
</feature>
<dbReference type="PANTHER" id="PTHR30346">
    <property type="entry name" value="TRANSCRIPTIONAL DUAL REGULATOR HCAR-RELATED"/>
    <property type="match status" value="1"/>
</dbReference>
<dbReference type="GO" id="GO:0032993">
    <property type="term" value="C:protein-DNA complex"/>
    <property type="evidence" value="ECO:0007669"/>
    <property type="project" value="TreeGrafter"/>
</dbReference>
<evidence type="ECO:0000256" key="1">
    <source>
        <dbReference type="ARBA" id="ARBA00009437"/>
    </source>
</evidence>
<reference evidence="7 8" key="1">
    <citation type="submission" date="2019-01" db="EMBL/GenBank/DDBJ databases">
        <title>Genome sequencing of strain DFW100M-13.</title>
        <authorList>
            <person name="Heo J."/>
            <person name="Kim S.-J."/>
            <person name="Kim J.-S."/>
            <person name="Hong S.-B."/>
            <person name="Kwon S.-W."/>
        </authorList>
    </citation>
    <scope>NUCLEOTIDE SEQUENCE [LARGE SCALE GENOMIC DNA]</scope>
    <source>
        <strain evidence="7 8">DFW100M-13</strain>
    </source>
</reference>
<accession>A0A4P6EFH7</accession>
<dbReference type="AlphaFoldDB" id="A0A4P6EFH7"/>
<proteinExistence type="inferred from homology"/>
<feature type="compositionally biased region" description="Gly residues" evidence="5">
    <location>
        <begin position="1"/>
        <end position="10"/>
    </location>
</feature>